<dbReference type="AlphaFoldDB" id="A0A160T526"/>
<organism evidence="1 2">
    <name type="scientific">Candidatus Promineifilum breve</name>
    <dbReference type="NCBI Taxonomy" id="1806508"/>
    <lineage>
        <taxon>Bacteria</taxon>
        <taxon>Bacillati</taxon>
        <taxon>Chloroflexota</taxon>
        <taxon>Ardenticatenia</taxon>
        <taxon>Candidatus Promineifilales</taxon>
        <taxon>Candidatus Promineifilaceae</taxon>
        <taxon>Candidatus Promineifilum</taxon>
    </lineage>
</organism>
<evidence type="ECO:0000313" key="1">
    <source>
        <dbReference type="EMBL" id="CUS04228.2"/>
    </source>
</evidence>
<accession>A0A160T526</accession>
<proteinExistence type="predicted"/>
<evidence type="ECO:0000313" key="2">
    <source>
        <dbReference type="Proteomes" id="UP000215027"/>
    </source>
</evidence>
<dbReference type="OrthoDB" id="976362at2"/>
<keyword evidence="2" id="KW-1185">Reference proteome</keyword>
<dbReference type="RefSeq" id="WP_095043608.1">
    <property type="nucleotide sequence ID" value="NZ_LN890655.1"/>
</dbReference>
<reference evidence="1" key="1">
    <citation type="submission" date="2016-01" db="EMBL/GenBank/DDBJ databases">
        <authorList>
            <person name="Mcilroy J.S."/>
            <person name="Karst M S."/>
            <person name="Albertsen M."/>
        </authorList>
    </citation>
    <scope>NUCLEOTIDE SEQUENCE</scope>
    <source>
        <strain evidence="1">Cfx-K</strain>
    </source>
</reference>
<dbReference type="KEGG" id="pbf:CFX0092_A2350"/>
<sequence>MADALSAVAVAAEFREELGRLDEAAVRAMLDAWRGVDARLVEEMERFAARLAGQELTAGQVMRMERFQALYAQVERELRALEGVATGTLGAGAEQAAMLGVQQGLDSLAALGLTGTFNRLPAAAVQNVVALARAGRPLAALLEPMYGLASAGIIRELVSGLALGLGPREVARRMAADGLTDGLNHLLLVTRDQYNRAHRLAALETYRRSGVVTGYVRRCARQAGRTCVACIALDGLTYRLEAEFEEHPQGRCTLIPLVNGINYDGLGSGRLWFEGLGEEEQIETMGRGRWEAWQDGRLTWDNMVRRVTNPVWGTSVTPARIPARTATR</sequence>
<gene>
    <name evidence="1" type="ORF">CFX0092_A2350</name>
</gene>
<dbReference type="Proteomes" id="UP000215027">
    <property type="component" value="Chromosome I"/>
</dbReference>
<name>A0A160T526_9CHLR</name>
<dbReference type="EMBL" id="LN890655">
    <property type="protein sequence ID" value="CUS04228.2"/>
    <property type="molecule type" value="Genomic_DNA"/>
</dbReference>
<protein>
    <submittedName>
        <fullName evidence="1">Phage head morphogenesis protein, SPP1 gp7 family</fullName>
    </submittedName>
</protein>